<keyword evidence="9" id="KW-1185">Reference proteome</keyword>
<dbReference type="InterPro" id="IPR035474">
    <property type="entry name" value="SIS_Kpsf"/>
</dbReference>
<dbReference type="Pfam" id="PF01380">
    <property type="entry name" value="SIS"/>
    <property type="match status" value="1"/>
</dbReference>
<dbReference type="CDD" id="cd04604">
    <property type="entry name" value="CBS_pair_SIS_assoc"/>
    <property type="match status" value="1"/>
</dbReference>
<organism evidence="8 9">
    <name type="scientific">Luteolibacter rhizosphaerae</name>
    <dbReference type="NCBI Taxonomy" id="2989719"/>
    <lineage>
        <taxon>Bacteria</taxon>
        <taxon>Pseudomonadati</taxon>
        <taxon>Verrucomicrobiota</taxon>
        <taxon>Verrucomicrobiia</taxon>
        <taxon>Verrucomicrobiales</taxon>
        <taxon>Verrucomicrobiaceae</taxon>
        <taxon>Luteolibacter</taxon>
    </lineage>
</organism>
<dbReference type="PIRSF" id="PIRSF004692">
    <property type="entry name" value="KdsD_KpsF"/>
    <property type="match status" value="1"/>
</dbReference>
<dbReference type="Pfam" id="PF00571">
    <property type="entry name" value="CBS"/>
    <property type="match status" value="2"/>
</dbReference>
<dbReference type="Gene3D" id="3.40.50.10490">
    <property type="entry name" value="Glucose-6-phosphate isomerase like protein, domain 1"/>
    <property type="match status" value="1"/>
</dbReference>
<dbReference type="Proteomes" id="UP001165653">
    <property type="component" value="Unassembled WGS sequence"/>
</dbReference>
<feature type="domain" description="CBS" evidence="6">
    <location>
        <begin position="288"/>
        <end position="340"/>
    </location>
</feature>
<evidence type="ECO:0000256" key="4">
    <source>
        <dbReference type="PIRNR" id="PIRNR004692"/>
    </source>
</evidence>
<feature type="domain" description="SIS" evidence="7">
    <location>
        <begin position="53"/>
        <end position="195"/>
    </location>
</feature>
<dbReference type="PROSITE" id="PS51464">
    <property type="entry name" value="SIS"/>
    <property type="match status" value="1"/>
</dbReference>
<evidence type="ECO:0000259" key="7">
    <source>
        <dbReference type="PROSITE" id="PS51464"/>
    </source>
</evidence>
<accession>A0ABT3FY85</accession>
<evidence type="ECO:0000313" key="9">
    <source>
        <dbReference type="Proteomes" id="UP001165653"/>
    </source>
</evidence>
<evidence type="ECO:0000313" key="8">
    <source>
        <dbReference type="EMBL" id="MCW1912548.1"/>
    </source>
</evidence>
<comment type="similarity">
    <text evidence="1 4">Belongs to the SIS family. GutQ/KpsF subfamily.</text>
</comment>
<dbReference type="CDD" id="cd05014">
    <property type="entry name" value="SIS_Kpsf"/>
    <property type="match status" value="1"/>
</dbReference>
<dbReference type="InterPro" id="IPR000644">
    <property type="entry name" value="CBS_dom"/>
</dbReference>
<dbReference type="SUPFAM" id="SSF54631">
    <property type="entry name" value="CBS-domain pair"/>
    <property type="match status" value="1"/>
</dbReference>
<dbReference type="InterPro" id="IPR004800">
    <property type="entry name" value="KdsD/KpsF-type"/>
</dbReference>
<keyword evidence="8" id="KW-0413">Isomerase</keyword>
<dbReference type="EMBL" id="JAPDDR010000002">
    <property type="protein sequence ID" value="MCW1912548.1"/>
    <property type="molecule type" value="Genomic_DNA"/>
</dbReference>
<dbReference type="InterPro" id="IPR050986">
    <property type="entry name" value="GutQ/KpsF_isomerases"/>
</dbReference>
<dbReference type="InterPro" id="IPR046348">
    <property type="entry name" value="SIS_dom_sf"/>
</dbReference>
<dbReference type="PROSITE" id="PS51371">
    <property type="entry name" value="CBS"/>
    <property type="match status" value="2"/>
</dbReference>
<proteinExistence type="inferred from homology"/>
<evidence type="ECO:0000256" key="1">
    <source>
        <dbReference type="ARBA" id="ARBA00008165"/>
    </source>
</evidence>
<evidence type="ECO:0000259" key="6">
    <source>
        <dbReference type="PROSITE" id="PS51371"/>
    </source>
</evidence>
<dbReference type="SUPFAM" id="SSF53697">
    <property type="entry name" value="SIS domain"/>
    <property type="match status" value="1"/>
</dbReference>
<dbReference type="InterPro" id="IPR001347">
    <property type="entry name" value="SIS_dom"/>
</dbReference>
<dbReference type="PANTHER" id="PTHR42745">
    <property type="match status" value="1"/>
</dbReference>
<name>A0ABT3FY85_9BACT</name>
<protein>
    <submittedName>
        <fullName evidence="8">KpsF/GutQ family sugar-phosphate isomerase</fullName>
    </submittedName>
</protein>
<keyword evidence="2" id="KW-0677">Repeat</keyword>
<dbReference type="SMART" id="SM00116">
    <property type="entry name" value="CBS"/>
    <property type="match status" value="2"/>
</dbReference>
<gene>
    <name evidence="8" type="ORF">OJ996_03115</name>
</gene>
<dbReference type="Gene3D" id="3.10.580.10">
    <property type="entry name" value="CBS-domain"/>
    <property type="match status" value="1"/>
</dbReference>
<evidence type="ECO:0000256" key="5">
    <source>
        <dbReference type="PROSITE-ProRule" id="PRU00703"/>
    </source>
</evidence>
<feature type="domain" description="CBS" evidence="6">
    <location>
        <begin position="221"/>
        <end position="282"/>
    </location>
</feature>
<evidence type="ECO:0000256" key="2">
    <source>
        <dbReference type="ARBA" id="ARBA00022737"/>
    </source>
</evidence>
<dbReference type="GO" id="GO:0016853">
    <property type="term" value="F:isomerase activity"/>
    <property type="evidence" value="ECO:0007669"/>
    <property type="project" value="UniProtKB-KW"/>
</dbReference>
<sequence>MTELRAFAWRAADHARGMDFLAKARQVIEIETGALQGMAGRLDEGFSQAISILHDTLDRRGKIVVVGIGKSGNIGHKIAATLNSTGATAVVLNSQNALHGDLGIVSDGDAVLLLSYSGETAELLDLLPHVKRFEVGLIALTGNPRSTLAEHSDVVLDTSVDREACPLNLAPTSSSTAMLVMGDALAMVLLEARGFTEEQFARFHPGGALGRALLTRVSDIMRAGDQMAAVPVGSTVRDALVAMSTARSGACVVTQPDGSLAGIFTHGDFARCYQRDAHVGDKPVADFMTRSPISVGASSLAVEALQTIGSHRVDDVVVLDAAGKAVGLVDTQDLARLKIV</sequence>
<comment type="caution">
    <text evidence="8">The sequence shown here is derived from an EMBL/GenBank/DDBJ whole genome shotgun (WGS) entry which is preliminary data.</text>
</comment>
<dbReference type="InterPro" id="IPR046342">
    <property type="entry name" value="CBS_dom_sf"/>
</dbReference>
<evidence type="ECO:0000256" key="3">
    <source>
        <dbReference type="ARBA" id="ARBA00023122"/>
    </source>
</evidence>
<dbReference type="NCBIfam" id="TIGR00393">
    <property type="entry name" value="kpsF"/>
    <property type="match status" value="1"/>
</dbReference>
<reference evidence="8" key="1">
    <citation type="submission" date="2022-10" db="EMBL/GenBank/DDBJ databases">
        <title>Luteolibacter sp. GHJ8, whole genome shotgun sequencing project.</title>
        <authorList>
            <person name="Zhao G."/>
            <person name="Shen L."/>
        </authorList>
    </citation>
    <scope>NUCLEOTIDE SEQUENCE</scope>
    <source>
        <strain evidence="8">GHJ8</strain>
    </source>
</reference>
<keyword evidence="3 5" id="KW-0129">CBS domain</keyword>
<dbReference type="PANTHER" id="PTHR42745:SF1">
    <property type="entry name" value="ARABINOSE 5-PHOSPHATE ISOMERASE KDSD"/>
    <property type="match status" value="1"/>
</dbReference>